<evidence type="ECO:0000259" key="1">
    <source>
        <dbReference type="PROSITE" id="PS50035"/>
    </source>
</evidence>
<dbReference type="SUPFAM" id="SSF56024">
    <property type="entry name" value="Phospholipase D/nuclease"/>
    <property type="match status" value="1"/>
</dbReference>
<dbReference type="PROSITE" id="PS50035">
    <property type="entry name" value="PLD"/>
    <property type="match status" value="1"/>
</dbReference>
<dbReference type="InterPro" id="IPR025202">
    <property type="entry name" value="PLD-like_dom"/>
</dbReference>
<organism evidence="2 3">
    <name type="scientific">Planktothrix serta PCC 8927</name>
    <dbReference type="NCBI Taxonomy" id="671068"/>
    <lineage>
        <taxon>Bacteria</taxon>
        <taxon>Bacillati</taxon>
        <taxon>Cyanobacteriota</taxon>
        <taxon>Cyanophyceae</taxon>
        <taxon>Oscillatoriophycideae</taxon>
        <taxon>Oscillatoriales</taxon>
        <taxon>Microcoleaceae</taxon>
        <taxon>Planktothrix</taxon>
    </lineage>
</organism>
<dbReference type="GO" id="GO:0003824">
    <property type="term" value="F:catalytic activity"/>
    <property type="evidence" value="ECO:0007669"/>
    <property type="project" value="InterPro"/>
</dbReference>
<protein>
    <recommendedName>
        <fullName evidence="1">PLD phosphodiesterase domain-containing protein</fullName>
    </recommendedName>
</protein>
<dbReference type="RefSeq" id="WP_083617012.1">
    <property type="nucleotide sequence ID" value="NZ_LR734826.1"/>
</dbReference>
<sequence>MKIHYQIQGTFYRQLEEGNLLSDVSLWQLLQEIQAVATQTHRRTPQLLRQSFGLQFIPNSVLTDLLKIANGVTQDDQLYQVSSLKLLFPRESNLKESIVNRYIYQFISSEITLNLLADDPQFPLFNGNETQQDGSYTVILDQPYYPGLSLEIAKKIWQEAETFWQNLPNYQKIDRFLRNVDTQEAVFRINDQLRLGINWQELPLSLREAMISLREGNTDIFDQSELTQQLIQEYQEHYRIIVSHFPENPALKPNLSPVNKIWVSRKNRTLFQKIIAQAEKFLLISSYILEDEALINQICEKSATLPQGVWILTDLRDEVVDRIDQQVTISKYLPEHFKRADERKKDCLRQLLDAKVKIRSGAFHLKTCISENNCYLGSVNLTRGSLDVNLESGIICKNNETHQQLINVFRYFWQCSSRDHVIPVLGFDGFELRTVKRYRQESYPVSSTLLTADQYYNDLLKELSNFAGKVIIVSRSFQATAELRSQLQRLNTIIYIDQEMRFLDSTINIKRVKNLHAKITILGNKIAYIGGINFNFSLKHQGSYDLMYKTTDSQEISQIINTLKGSKS</sequence>
<evidence type="ECO:0000313" key="3">
    <source>
        <dbReference type="Proteomes" id="UP000184550"/>
    </source>
</evidence>
<gene>
    <name evidence="2" type="ORF">PL8927_80013</name>
</gene>
<dbReference type="Pfam" id="PF13091">
    <property type="entry name" value="PLDc_2"/>
    <property type="match status" value="1"/>
</dbReference>
<proteinExistence type="predicted"/>
<comment type="caution">
    <text evidence="2">The sequence shown here is derived from an EMBL/GenBank/DDBJ whole genome shotgun (WGS) entry which is preliminary data.</text>
</comment>
<reference evidence="2" key="1">
    <citation type="submission" date="2019-10" db="EMBL/GenBank/DDBJ databases">
        <authorList>
            <consortium name="Genoscope - CEA"/>
            <person name="William W."/>
        </authorList>
    </citation>
    <scope>NUCLEOTIDE SEQUENCE [LARGE SCALE GENOMIC DNA]</scope>
    <source>
        <strain evidence="2">BBR_PRJEB10992</strain>
    </source>
</reference>
<name>A0A7Z9BZ20_9CYAN</name>
<dbReference type="GO" id="GO:0006793">
    <property type="term" value="P:phosphorus metabolic process"/>
    <property type="evidence" value="ECO:0007669"/>
    <property type="project" value="UniProtKB-ARBA"/>
</dbReference>
<feature type="domain" description="PLD phosphodiesterase" evidence="1">
    <location>
        <begin position="511"/>
        <end position="538"/>
    </location>
</feature>
<dbReference type="SMART" id="SM00155">
    <property type="entry name" value="PLDc"/>
    <property type="match status" value="2"/>
</dbReference>
<dbReference type="Proteomes" id="UP000184550">
    <property type="component" value="Unassembled WGS sequence"/>
</dbReference>
<dbReference type="EMBL" id="CZCU02000157">
    <property type="protein sequence ID" value="VXD24220.1"/>
    <property type="molecule type" value="Genomic_DNA"/>
</dbReference>
<accession>A0A7Z9BZ20</accession>
<evidence type="ECO:0000313" key="2">
    <source>
        <dbReference type="EMBL" id="VXD24220.1"/>
    </source>
</evidence>
<dbReference type="Gene3D" id="3.30.870.10">
    <property type="entry name" value="Endonuclease Chain A"/>
    <property type="match status" value="1"/>
</dbReference>
<dbReference type="AlphaFoldDB" id="A0A7Z9BZ20"/>
<dbReference type="InterPro" id="IPR001736">
    <property type="entry name" value="PLipase_D/transphosphatidylase"/>
</dbReference>
<keyword evidence="3" id="KW-1185">Reference proteome</keyword>
<dbReference type="OrthoDB" id="436367at2"/>